<sequence>MRTEPIVIDRVDGPVTVEVNTFGNPRVLVGGIPGTGRRDVFDLPAVGGGTVRAKLKTKLLDAYPVIEIDGVNHRTGPETPVVLRILIMIPFLLAIKGGLIGGAFGVVGFVGNHSIARNDRSTGAKAARMILATLGVGLAYLGVAGIVVAALDQPA</sequence>
<reference evidence="2 3" key="1">
    <citation type="submission" date="2019-02" db="EMBL/GenBank/DDBJ databases">
        <title>Sequencing the genomes of 1000 actinobacteria strains.</title>
        <authorList>
            <person name="Klenk H.-P."/>
        </authorList>
    </citation>
    <scope>NUCLEOTIDE SEQUENCE [LARGE SCALE GENOMIC DNA]</scope>
    <source>
        <strain evidence="2 3">DSM 45612</strain>
    </source>
</reference>
<dbReference type="EMBL" id="SHLD01000001">
    <property type="protein sequence ID" value="RZU72178.1"/>
    <property type="molecule type" value="Genomic_DNA"/>
</dbReference>
<organism evidence="2 3">
    <name type="scientific">Micromonospora kangleipakensis</name>
    <dbReference type="NCBI Taxonomy" id="1077942"/>
    <lineage>
        <taxon>Bacteria</taxon>
        <taxon>Bacillati</taxon>
        <taxon>Actinomycetota</taxon>
        <taxon>Actinomycetes</taxon>
        <taxon>Micromonosporales</taxon>
        <taxon>Micromonosporaceae</taxon>
        <taxon>Micromonospora</taxon>
    </lineage>
</organism>
<feature type="transmembrane region" description="Helical" evidence="1">
    <location>
        <begin position="85"/>
        <end position="110"/>
    </location>
</feature>
<gene>
    <name evidence="2" type="ORF">EV384_0523</name>
</gene>
<comment type="caution">
    <text evidence="2">The sequence shown here is derived from an EMBL/GenBank/DDBJ whole genome shotgun (WGS) entry which is preliminary data.</text>
</comment>
<keyword evidence="1" id="KW-1133">Transmembrane helix</keyword>
<accession>A0A4Q8B4F3</accession>
<dbReference type="RefSeq" id="WP_130329768.1">
    <property type="nucleotide sequence ID" value="NZ_SHLD01000001.1"/>
</dbReference>
<dbReference type="AlphaFoldDB" id="A0A4Q8B4F3"/>
<keyword evidence="3" id="KW-1185">Reference proteome</keyword>
<proteinExistence type="predicted"/>
<evidence type="ECO:0000313" key="3">
    <source>
        <dbReference type="Proteomes" id="UP000294114"/>
    </source>
</evidence>
<name>A0A4Q8B4F3_9ACTN</name>
<evidence type="ECO:0000313" key="2">
    <source>
        <dbReference type="EMBL" id="RZU72178.1"/>
    </source>
</evidence>
<evidence type="ECO:0000256" key="1">
    <source>
        <dbReference type="SAM" id="Phobius"/>
    </source>
</evidence>
<dbReference type="OrthoDB" id="3395485at2"/>
<keyword evidence="1" id="KW-0472">Membrane</keyword>
<dbReference type="Proteomes" id="UP000294114">
    <property type="component" value="Unassembled WGS sequence"/>
</dbReference>
<feature type="transmembrane region" description="Helical" evidence="1">
    <location>
        <begin position="130"/>
        <end position="151"/>
    </location>
</feature>
<keyword evidence="1" id="KW-0812">Transmembrane</keyword>
<protein>
    <submittedName>
        <fullName evidence="2">Uncharacterized protein</fullName>
    </submittedName>
</protein>